<evidence type="ECO:0000313" key="2">
    <source>
        <dbReference type="Proteomes" id="UP000606786"/>
    </source>
</evidence>
<comment type="caution">
    <text evidence="1">The sequence shown here is derived from an EMBL/GenBank/DDBJ whole genome shotgun (WGS) entry which is preliminary data.</text>
</comment>
<proteinExistence type="predicted"/>
<gene>
    <name evidence="1" type="ORF">CCAP1982_LOCUS23171</name>
</gene>
<name>A0A811VM79_CERCA</name>
<organism evidence="1 2">
    <name type="scientific">Ceratitis capitata</name>
    <name type="common">Mediterranean fruit fly</name>
    <name type="synonym">Tephritis capitata</name>
    <dbReference type="NCBI Taxonomy" id="7213"/>
    <lineage>
        <taxon>Eukaryota</taxon>
        <taxon>Metazoa</taxon>
        <taxon>Ecdysozoa</taxon>
        <taxon>Arthropoda</taxon>
        <taxon>Hexapoda</taxon>
        <taxon>Insecta</taxon>
        <taxon>Pterygota</taxon>
        <taxon>Neoptera</taxon>
        <taxon>Endopterygota</taxon>
        <taxon>Diptera</taxon>
        <taxon>Brachycera</taxon>
        <taxon>Muscomorpha</taxon>
        <taxon>Tephritoidea</taxon>
        <taxon>Tephritidae</taxon>
        <taxon>Ceratitis</taxon>
        <taxon>Ceratitis</taxon>
    </lineage>
</organism>
<evidence type="ECO:0000313" key="1">
    <source>
        <dbReference type="EMBL" id="CAD7015223.1"/>
    </source>
</evidence>
<dbReference type="Proteomes" id="UP000606786">
    <property type="component" value="Unassembled WGS sequence"/>
</dbReference>
<protein>
    <submittedName>
        <fullName evidence="1">(Mediterranean fruit fly) hypothetical protein</fullName>
    </submittedName>
</protein>
<accession>A0A811VM79</accession>
<dbReference type="AlphaFoldDB" id="A0A811VM79"/>
<reference evidence="1" key="1">
    <citation type="submission" date="2020-11" db="EMBL/GenBank/DDBJ databases">
        <authorList>
            <person name="Whitehead M."/>
        </authorList>
    </citation>
    <scope>NUCLEOTIDE SEQUENCE</scope>
    <source>
        <strain evidence="1">EGII</strain>
    </source>
</reference>
<keyword evidence="2" id="KW-1185">Reference proteome</keyword>
<dbReference type="EMBL" id="CAJHJT010000056">
    <property type="protein sequence ID" value="CAD7015223.1"/>
    <property type="molecule type" value="Genomic_DNA"/>
</dbReference>
<sequence length="119" mass="13497">MSAAVVVGRSSWSSWQLVAETRMVVKFLCSCWTHKAPKEERCRAIAPSKKKYHNANNRIATTYACSTPRCGVALGVAAERRRTGDWTYWRQCMSLARHEKLVNNKLQHESATKTTTSDH</sequence>